<dbReference type="EMBL" id="LAZR01000355">
    <property type="protein sequence ID" value="KKN72777.1"/>
    <property type="molecule type" value="Genomic_DNA"/>
</dbReference>
<comment type="caution">
    <text evidence="1">The sequence shown here is derived from an EMBL/GenBank/DDBJ whole genome shotgun (WGS) entry which is preliminary data.</text>
</comment>
<name>A0A0F9TD43_9ZZZZ</name>
<sequence>MTIRVVLQPQVYQSNLNNMIYGSSDAVLGRFKGIPRGKFTNLSGPVTQFTAQETAFSITTDSPGVQHTIRATLISNDTRSNVLKVRNRIVEKQFVPINTTTTEFIALLKGENLIEVFTENDSTFTSVISSHVGTFVTTYAREIFSNTQNPLDEQTRALFSDFSSRMTEILIPFQDLYADPKSLRTLISRFVTRSYMTKSGSTQGVRDFAAALLGTTPIFVPTQTDRTIFEPDVVPLFKSQLEFGGYEAHVWIPNFEIVHWLAFIRLINNARHFYQIQEIGEHEILVLANEFAERHLFDFDDPAATAYSEFTFTDFRIVVEILDKLLIRFCAAAYPFDLFITPDSPLGQKRLAFDSDLPFDSGDLLDAPALDPGADGWVGLSLTGRFEGFVSNTDPVLYALDSLFITPSPSSGLEDCVYDGYFTQIVSTFSSEQTLDIDVEAAGEVSNELFAVDLETHEIETNLMDFSDFANFTIGGITPGTISADTAIALAGTSSVKHTIVSPASNNFPTIDYTGPTQDWSDAGGQTVYLTIFIGPEAFGTDSNVEDIPNFPGSLAGVSIFVKDSLSRERGWRFDKEDLVEGVNVLPIFIDFPDAGVSDPGFDSSDITMFRLVPQAVEGSPGWSDLYFGRLYKLDASGTYRPARAKVELEDVDNVAPESLWGSELTFTDRFGGVQKLLADPSYNVDGDTIYIPGRYKIQRTAGEGFEGFNREETVENLRKEGGRFIEGLVKTSSYVNPGDERYVNFFTSQFSPTGDEMELSFTNPNPGPDLIDITGFSGGSVGSSEGLIGGLGSAMAQQFELAAPGTVSYLELHLHRIGDPVGGIAVSLHEDNGGKPGDLIERADGIQTRLIPSGVPKYTNFRLFTPVALAASTPYWIVVAGNSTYSLEAGPQDQVVWTKEAGGYLYPRSKTTEDLLPVAGSLWVTDAGEHHYFRVIGS</sequence>
<organism evidence="1">
    <name type="scientific">marine sediment metagenome</name>
    <dbReference type="NCBI Taxonomy" id="412755"/>
    <lineage>
        <taxon>unclassified sequences</taxon>
        <taxon>metagenomes</taxon>
        <taxon>ecological metagenomes</taxon>
    </lineage>
</organism>
<evidence type="ECO:0000313" key="1">
    <source>
        <dbReference type="EMBL" id="KKN72777.1"/>
    </source>
</evidence>
<protein>
    <submittedName>
        <fullName evidence="1">Uncharacterized protein</fullName>
    </submittedName>
</protein>
<reference evidence="1" key="1">
    <citation type="journal article" date="2015" name="Nature">
        <title>Complex archaea that bridge the gap between prokaryotes and eukaryotes.</title>
        <authorList>
            <person name="Spang A."/>
            <person name="Saw J.H."/>
            <person name="Jorgensen S.L."/>
            <person name="Zaremba-Niedzwiedzka K."/>
            <person name="Martijn J."/>
            <person name="Lind A.E."/>
            <person name="van Eijk R."/>
            <person name="Schleper C."/>
            <person name="Guy L."/>
            <person name="Ettema T.J."/>
        </authorList>
    </citation>
    <scope>NUCLEOTIDE SEQUENCE</scope>
</reference>
<proteinExistence type="predicted"/>
<gene>
    <name evidence="1" type="ORF">LCGC14_0407440</name>
</gene>
<dbReference type="NCBIfam" id="NF041539">
    <property type="entry name" value="choice_anch_R"/>
    <property type="match status" value="1"/>
</dbReference>
<dbReference type="AlphaFoldDB" id="A0A0F9TD43"/>
<accession>A0A0F9TD43</accession>